<evidence type="ECO:0000256" key="8">
    <source>
        <dbReference type="RuleBase" id="RU004005"/>
    </source>
</evidence>
<evidence type="ECO:0000313" key="12">
    <source>
        <dbReference type="EMBL" id="SEW13078.1"/>
    </source>
</evidence>
<comment type="subunit">
    <text evidence="2 7 9">Part of the 50S ribosomal subunit.</text>
</comment>
<evidence type="ECO:0000313" key="10">
    <source>
        <dbReference type="EMBL" id="ASJ11828.1"/>
    </source>
</evidence>
<dbReference type="CDD" id="cd00336">
    <property type="entry name" value="Ribosomal_L22"/>
    <property type="match status" value="1"/>
</dbReference>
<dbReference type="Pfam" id="PF00237">
    <property type="entry name" value="Ribosomal_L22"/>
    <property type="match status" value="1"/>
</dbReference>
<dbReference type="FunFam" id="3.90.470.10:FF:000015">
    <property type="entry name" value="50S ribosomal protein L22"/>
    <property type="match status" value="1"/>
</dbReference>
<evidence type="ECO:0000256" key="9">
    <source>
        <dbReference type="RuleBase" id="RU004007"/>
    </source>
</evidence>
<dbReference type="EMBL" id="FOIW01000002">
    <property type="protein sequence ID" value="SEW13078.1"/>
    <property type="molecule type" value="Genomic_DNA"/>
</dbReference>
<proteinExistence type="inferred from homology"/>
<dbReference type="EMBL" id="CP015105">
    <property type="protein sequence ID" value="ASJ11828.1"/>
    <property type="molecule type" value="Genomic_DNA"/>
</dbReference>
<gene>
    <name evidence="7" type="primary">rpl22</name>
    <name evidence="10" type="ORF">A3L14_02500</name>
    <name evidence="11" type="ORF">AMR53_07440</name>
    <name evidence="12" type="ORF">SAMN05216170_1779</name>
</gene>
<dbReference type="AlphaFoldDB" id="A0A0Q2M2P0"/>
<dbReference type="SUPFAM" id="SSF54843">
    <property type="entry name" value="Ribosomal protein L22"/>
    <property type="match status" value="1"/>
</dbReference>
<keyword evidence="15" id="KW-1185">Reference proteome</keyword>
<comment type="similarity">
    <text evidence="1 7 8">Belongs to the universal ribosomal protein uL22 family.</text>
</comment>
<sequence>MSRGRFSYSFQNFDPDRMARASGRDLGISPKHSIELLREIKGMMLNDAIKYLDDVIALKRPVPMRRFNDSQGHKPGKGFGPGRYPVKVAKAVKKVLLNAKNNAEQKGLDPDRLRIIHAAAQRGPVLRGYIPRAFGRATPFNEQTTHIEIVVEEVRR</sequence>
<keyword evidence="3 7" id="KW-0699">rRNA-binding</keyword>
<name>A0A0Q2M2P0_9EURY</name>
<reference evidence="12 14" key="3">
    <citation type="submission" date="2016-10" db="EMBL/GenBank/DDBJ databases">
        <authorList>
            <person name="de Groot N.N."/>
        </authorList>
    </citation>
    <scope>NUCLEOTIDE SEQUENCE [LARGE SCALE GENOMIC DNA]</scope>
    <source>
        <strain evidence="12 14">OGL-20</strain>
    </source>
</reference>
<reference evidence="10 15" key="2">
    <citation type="submission" date="2016-04" db="EMBL/GenBank/DDBJ databases">
        <title>Complete genome sequence of Thermococcus thioreducens type strain OGL-20P.</title>
        <authorList>
            <person name="Oger P.M."/>
        </authorList>
    </citation>
    <scope>NUCLEOTIDE SEQUENCE [LARGE SCALE GENOMIC DNA]</scope>
    <source>
        <strain evidence="10 15">OGL-20P</strain>
    </source>
</reference>
<dbReference type="Proteomes" id="UP000182125">
    <property type="component" value="Unassembled WGS sequence"/>
</dbReference>
<dbReference type="GO" id="GO:0003735">
    <property type="term" value="F:structural constituent of ribosome"/>
    <property type="evidence" value="ECO:0007669"/>
    <property type="project" value="UniProtKB-UniRule"/>
</dbReference>
<organism evidence="11 13">
    <name type="scientific">Thermococcus thioreducens</name>
    <dbReference type="NCBI Taxonomy" id="277988"/>
    <lineage>
        <taxon>Archaea</taxon>
        <taxon>Methanobacteriati</taxon>
        <taxon>Methanobacteriota</taxon>
        <taxon>Thermococci</taxon>
        <taxon>Thermococcales</taxon>
        <taxon>Thermococcaceae</taxon>
        <taxon>Thermococcus</taxon>
    </lineage>
</organism>
<evidence type="ECO:0000256" key="7">
    <source>
        <dbReference type="HAMAP-Rule" id="MF_01331"/>
    </source>
</evidence>
<reference evidence="11 13" key="1">
    <citation type="submission" date="2015-08" db="EMBL/GenBank/DDBJ databases">
        <title>Thermococcus thioreducens DSM 14981 genome sequencing.</title>
        <authorList>
            <person name="Hong S.-J."/>
            <person name="Kim M.-C."/>
            <person name="Shin J.-H."/>
        </authorList>
    </citation>
    <scope>NUCLEOTIDE SEQUENCE [LARGE SCALE GENOMIC DNA]</scope>
    <source>
        <strain evidence="11 13">DSM 14981</strain>
    </source>
</reference>
<dbReference type="KEGG" id="ttd:A3L14_02500"/>
<dbReference type="STRING" id="277988.SAMN05216170_1779"/>
<comment type="function">
    <text evidence="7 9">This protein binds specifically to 23S rRNA. It makes multiple contacts with different domains of the 23S rRNA in the assembled 50S subunit and ribosome.</text>
</comment>
<dbReference type="PATRIC" id="fig|277988.4.peg.1570"/>
<dbReference type="OrthoDB" id="314984at2157"/>
<evidence type="ECO:0000256" key="4">
    <source>
        <dbReference type="ARBA" id="ARBA00022884"/>
    </source>
</evidence>
<dbReference type="RefSeq" id="WP_055429652.1">
    <property type="nucleotide sequence ID" value="NZ_CP015105.1"/>
</dbReference>
<dbReference type="PROSITE" id="PS00464">
    <property type="entry name" value="RIBOSOMAL_L22"/>
    <property type="match status" value="1"/>
</dbReference>
<dbReference type="Gene3D" id="3.90.470.10">
    <property type="entry name" value="Ribosomal protein L22/L17"/>
    <property type="match status" value="1"/>
</dbReference>
<dbReference type="PANTHER" id="PTHR11593:SF10">
    <property type="entry name" value="60S RIBOSOMAL PROTEIN L17"/>
    <property type="match status" value="1"/>
</dbReference>
<evidence type="ECO:0000256" key="1">
    <source>
        <dbReference type="ARBA" id="ARBA00009451"/>
    </source>
</evidence>
<dbReference type="InterPro" id="IPR036394">
    <property type="entry name" value="Ribosomal_uL22_sf"/>
</dbReference>
<dbReference type="PANTHER" id="PTHR11593">
    <property type="entry name" value="60S RIBOSOMAL PROTEIN L17"/>
    <property type="match status" value="1"/>
</dbReference>
<evidence type="ECO:0000256" key="3">
    <source>
        <dbReference type="ARBA" id="ARBA00022730"/>
    </source>
</evidence>
<evidence type="ECO:0000313" key="11">
    <source>
        <dbReference type="EMBL" id="KQH82162.1"/>
    </source>
</evidence>
<dbReference type="InterPro" id="IPR018260">
    <property type="entry name" value="Ribosomal_uL22_CS"/>
</dbReference>
<dbReference type="GO" id="GO:0019843">
    <property type="term" value="F:rRNA binding"/>
    <property type="evidence" value="ECO:0007669"/>
    <property type="project" value="UniProtKB-UniRule"/>
</dbReference>
<dbReference type="GO" id="GO:0002181">
    <property type="term" value="P:cytoplasmic translation"/>
    <property type="evidence" value="ECO:0007669"/>
    <property type="project" value="TreeGrafter"/>
</dbReference>
<dbReference type="Proteomes" id="UP000250136">
    <property type="component" value="Chromosome"/>
</dbReference>
<evidence type="ECO:0000313" key="13">
    <source>
        <dbReference type="Proteomes" id="UP000051862"/>
    </source>
</evidence>
<protein>
    <recommendedName>
        <fullName evidence="7">Large ribosomal subunit protein uL22</fullName>
    </recommendedName>
</protein>
<keyword evidence="5 7" id="KW-0689">Ribosomal protein</keyword>
<keyword evidence="6 7" id="KW-0687">Ribonucleoprotein</keyword>
<dbReference type="EMBL" id="LIXN01000011">
    <property type="protein sequence ID" value="KQH82162.1"/>
    <property type="molecule type" value="Genomic_DNA"/>
</dbReference>
<keyword evidence="4 7" id="KW-0694">RNA-binding</keyword>
<dbReference type="Proteomes" id="UP000051862">
    <property type="component" value="Unassembled WGS sequence"/>
</dbReference>
<dbReference type="HAMAP" id="MF_01331_A">
    <property type="entry name" value="Ribosomal_uL22_A"/>
    <property type="match status" value="1"/>
</dbReference>
<evidence type="ECO:0000256" key="6">
    <source>
        <dbReference type="ARBA" id="ARBA00023274"/>
    </source>
</evidence>
<dbReference type="InterPro" id="IPR057265">
    <property type="entry name" value="Ribosomal_uL22_arc-type"/>
</dbReference>
<evidence type="ECO:0000313" key="14">
    <source>
        <dbReference type="Proteomes" id="UP000182125"/>
    </source>
</evidence>
<dbReference type="GO" id="GO:0022625">
    <property type="term" value="C:cytosolic large ribosomal subunit"/>
    <property type="evidence" value="ECO:0007669"/>
    <property type="project" value="UniProtKB-UniRule"/>
</dbReference>
<dbReference type="NCBIfam" id="NF003260">
    <property type="entry name" value="PRK04223.1"/>
    <property type="match status" value="1"/>
</dbReference>
<evidence type="ECO:0000256" key="2">
    <source>
        <dbReference type="ARBA" id="ARBA00011838"/>
    </source>
</evidence>
<dbReference type="InterPro" id="IPR001063">
    <property type="entry name" value="Ribosomal_uL22"/>
</dbReference>
<dbReference type="NCBIfam" id="TIGR01038">
    <property type="entry name" value="uL22_arch_euk"/>
    <property type="match status" value="1"/>
</dbReference>
<comment type="function">
    <text evidence="7">The globular domain of the protein is located near the polypeptide exit tunnel on the outside of the subunit, while an extended beta-hairpin is found that lines the wall of the exit tunnel in the center of the 70S ribosome.</text>
</comment>
<evidence type="ECO:0000256" key="5">
    <source>
        <dbReference type="ARBA" id="ARBA00022980"/>
    </source>
</evidence>
<evidence type="ECO:0000313" key="15">
    <source>
        <dbReference type="Proteomes" id="UP000250136"/>
    </source>
</evidence>
<dbReference type="GeneID" id="33333256"/>
<accession>A0A0Q2M2P0</accession>
<dbReference type="InterPro" id="IPR005721">
    <property type="entry name" value="Ribosomal_uL22_euk/arc"/>
</dbReference>